<sequence length="480" mass="54062">MDFHGIASLRENHAGWSLLRAQHAPLALALFMAAFTEPNQRNLGRQHIIDVLDDVLFGVRESLGEDAFPRSAADYLDDWAAPEKAWLRKYYVPGQDEPRYDLTATSEDAVRWVESLKGRSFVATQSRLTSIFAVLKALVQGSETDPEVRLAELRRQRDAIDAEMQRLETGQVRVMGAPEALDHLQQLTGLAKDLLADFREVEQNFRTLDREVREHITTWEGTQGELLASIFANQQGITSSLQGRTFQGFWDYLMSPQLRTELRDLLQRATQIDALAGREELRGLGTLHQDWLPAVEQTQTTVRQLSQQMRRLLDDKVFLENKRIMQLIRQVEGRALATRTRPPSGPFLSIDAPTVEVALPFERPLYEPSSRVSVDDVVHLADDADVDAGALFDQFHVDTERLSSRIEALLDDADQVTLAEVTTAFPLSQGLAEIVAYYQLATESPWASVTADSTEQLAWTLPDGSIREATIDRIIFVRPS</sequence>
<organism evidence="2 3">
    <name type="scientific">Arthrobacter echini</name>
    <dbReference type="NCBI Taxonomy" id="1529066"/>
    <lineage>
        <taxon>Bacteria</taxon>
        <taxon>Bacillati</taxon>
        <taxon>Actinomycetota</taxon>
        <taxon>Actinomycetes</taxon>
        <taxon>Micrococcales</taxon>
        <taxon>Micrococcaceae</taxon>
        <taxon>Arthrobacter</taxon>
    </lineage>
</organism>
<comment type="caution">
    <text evidence="2">The sequence shown here is derived from an EMBL/GenBank/DDBJ whole genome shotgun (WGS) entry which is preliminary data.</text>
</comment>
<dbReference type="Proteomes" id="UP000305233">
    <property type="component" value="Unassembled WGS sequence"/>
</dbReference>
<feature type="coiled-coil region" evidence="1">
    <location>
        <begin position="150"/>
        <end position="211"/>
    </location>
</feature>
<dbReference type="RefSeq" id="WP_136453933.1">
    <property type="nucleotide sequence ID" value="NZ_SSWH01000005.1"/>
</dbReference>
<gene>
    <name evidence="2" type="ORF">E8P82_07880</name>
</gene>
<dbReference type="EMBL" id="SSWH01000005">
    <property type="protein sequence ID" value="THJ66833.1"/>
    <property type="molecule type" value="Genomic_DNA"/>
</dbReference>
<feature type="coiled-coil region" evidence="1">
    <location>
        <begin position="295"/>
        <end position="322"/>
    </location>
</feature>
<protein>
    <submittedName>
        <fullName evidence="2">DUF3375 domain-containing protein</fullName>
    </submittedName>
</protein>
<dbReference type="InterPro" id="IPR021804">
    <property type="entry name" value="DUF3375"/>
</dbReference>
<proteinExistence type="predicted"/>
<evidence type="ECO:0000313" key="2">
    <source>
        <dbReference type="EMBL" id="THJ66833.1"/>
    </source>
</evidence>
<keyword evidence="1" id="KW-0175">Coiled coil</keyword>
<dbReference type="AlphaFoldDB" id="A0A4S5E5W7"/>
<accession>A0A4S5E5W7</accession>
<dbReference type="OrthoDB" id="138803at2"/>
<evidence type="ECO:0000313" key="3">
    <source>
        <dbReference type="Proteomes" id="UP000305233"/>
    </source>
</evidence>
<dbReference type="Pfam" id="PF11855">
    <property type="entry name" value="DUF3375"/>
    <property type="match status" value="1"/>
</dbReference>
<keyword evidence="3" id="KW-1185">Reference proteome</keyword>
<name>A0A4S5E5W7_9MICC</name>
<evidence type="ECO:0000256" key="1">
    <source>
        <dbReference type="SAM" id="Coils"/>
    </source>
</evidence>
<reference evidence="2 3" key="1">
    <citation type="submission" date="2019-04" db="EMBL/GenBank/DDBJ databases">
        <authorList>
            <person name="Liu Q."/>
            <person name="Xin Y.-H."/>
        </authorList>
    </citation>
    <scope>NUCLEOTIDE SEQUENCE [LARGE SCALE GENOMIC DNA]</scope>
    <source>
        <strain evidence="2 3">AM23</strain>
    </source>
</reference>